<dbReference type="AlphaFoldDB" id="A0A1D7W1T6"/>
<dbReference type="KEGG" id="blin:BLSMQ_1339"/>
<reference evidence="2" key="1">
    <citation type="submission" date="2016-09" db="EMBL/GenBank/DDBJ databases">
        <title>Complete Genome Sequence of Brevibacterium linens SMQ-1335.</title>
        <authorList>
            <person name="de Melo A.G."/>
            <person name="Labrie S.J."/>
            <person name="Dumaresq J."/>
            <person name="Roberts R.J."/>
            <person name="Tremblay D.M."/>
            <person name="Moineau S."/>
        </authorList>
    </citation>
    <scope>NUCLEOTIDE SEQUENCE [LARGE SCALE GENOMIC DNA]</scope>
    <source>
        <strain evidence="2">SMQ-1335</strain>
    </source>
</reference>
<dbReference type="Proteomes" id="UP000094793">
    <property type="component" value="Chromosome"/>
</dbReference>
<gene>
    <name evidence="1" type="ORF">BLSMQ_1339</name>
</gene>
<name>A0A1D7W1T6_BREAU</name>
<evidence type="ECO:0000313" key="2">
    <source>
        <dbReference type="Proteomes" id="UP000094793"/>
    </source>
</evidence>
<sequence length="37" mass="4022">MQVLSVMDNADCGEAISYPGSTAAFAEVVEEHPYARY</sequence>
<dbReference type="EMBL" id="CP017150">
    <property type="protein sequence ID" value="AOP53049.1"/>
    <property type="molecule type" value="Genomic_DNA"/>
</dbReference>
<proteinExistence type="predicted"/>
<protein>
    <submittedName>
        <fullName evidence="1">Uncharacterized protein</fullName>
    </submittedName>
</protein>
<organism evidence="1 2">
    <name type="scientific">Brevibacterium aurantiacum</name>
    <dbReference type="NCBI Taxonomy" id="273384"/>
    <lineage>
        <taxon>Bacteria</taxon>
        <taxon>Bacillati</taxon>
        <taxon>Actinomycetota</taxon>
        <taxon>Actinomycetes</taxon>
        <taxon>Micrococcales</taxon>
        <taxon>Brevibacteriaceae</taxon>
        <taxon>Brevibacterium</taxon>
    </lineage>
</organism>
<evidence type="ECO:0000313" key="1">
    <source>
        <dbReference type="EMBL" id="AOP53049.1"/>
    </source>
</evidence>
<accession>A0A1D7W1T6</accession>
<dbReference type="PATRIC" id="fig|1703.10.peg.1373"/>